<dbReference type="InterPro" id="IPR002347">
    <property type="entry name" value="SDR_fam"/>
</dbReference>
<dbReference type="Gene3D" id="3.40.50.720">
    <property type="entry name" value="NAD(P)-binding Rossmann-like Domain"/>
    <property type="match status" value="1"/>
</dbReference>
<dbReference type="Pfam" id="PF00106">
    <property type="entry name" value="adh_short"/>
    <property type="match status" value="1"/>
</dbReference>
<gene>
    <name evidence="4" type="ORF">BDZ90DRAFT_234375</name>
</gene>
<dbReference type="InterPro" id="IPR036291">
    <property type="entry name" value="NAD(P)-bd_dom_sf"/>
</dbReference>
<protein>
    <submittedName>
        <fullName evidence="4">NAD(P)-binding protein</fullName>
    </submittedName>
</protein>
<dbReference type="PRINTS" id="PR00081">
    <property type="entry name" value="GDHRDH"/>
</dbReference>
<comment type="similarity">
    <text evidence="1">Belongs to the short-chain dehydrogenases/reductases (SDR) family.</text>
</comment>
<dbReference type="STRING" id="1569628.A0A316UMM2"/>
<dbReference type="PROSITE" id="PS00061">
    <property type="entry name" value="ADH_SHORT"/>
    <property type="match status" value="1"/>
</dbReference>
<accession>A0A316UMM2</accession>
<dbReference type="OrthoDB" id="9876299at2759"/>
<organism evidence="4 5">
    <name type="scientific">Jaminaea rosea</name>
    <dbReference type="NCBI Taxonomy" id="1569628"/>
    <lineage>
        <taxon>Eukaryota</taxon>
        <taxon>Fungi</taxon>
        <taxon>Dikarya</taxon>
        <taxon>Basidiomycota</taxon>
        <taxon>Ustilaginomycotina</taxon>
        <taxon>Exobasidiomycetes</taxon>
        <taxon>Microstromatales</taxon>
        <taxon>Microstromatales incertae sedis</taxon>
        <taxon>Jaminaea</taxon>
    </lineage>
</organism>
<dbReference type="PANTHER" id="PTHR43008:SF8">
    <property type="entry name" value="BENZIL REDUCTASE ((S)-BENZOIN FORMING) IRC24"/>
    <property type="match status" value="1"/>
</dbReference>
<dbReference type="GeneID" id="37028822"/>
<sequence>MSTATTPSDRPVVLVTGASRGIGLAAVEFLLGATPSPTIEGPFNVVTLSRSLPEPLAKLQREHGERLICVQGDVLDESVHKSLVEKAVAKWGRLDSCILNAGVLNIGRVGAPSSSSNARSEPPASCAQQIAVNLSSLFTTLHHTLPHIRESPTGLGRVLITSSGAAVGNYAGWAMYNAAKAGANALARTVANEEKGKVAVWAVRPGVVDTEMIGMICNKGLELGMDDAAIKKFHGLRDEGKLLDARDPAHVLAALAVRGTLDEPKTKDGKGAGGAGEFVSFDEEQMSQYWWAERVEKQGGK</sequence>
<dbReference type="InterPro" id="IPR020904">
    <property type="entry name" value="Sc_DH/Rdtase_CS"/>
</dbReference>
<proteinExistence type="inferred from homology"/>
<dbReference type="SUPFAM" id="SSF51735">
    <property type="entry name" value="NAD(P)-binding Rossmann-fold domains"/>
    <property type="match status" value="1"/>
</dbReference>
<keyword evidence="5" id="KW-1185">Reference proteome</keyword>
<evidence type="ECO:0000256" key="1">
    <source>
        <dbReference type="ARBA" id="ARBA00006484"/>
    </source>
</evidence>
<dbReference type="PANTHER" id="PTHR43008">
    <property type="entry name" value="BENZIL REDUCTASE"/>
    <property type="match status" value="1"/>
</dbReference>
<dbReference type="Proteomes" id="UP000245884">
    <property type="component" value="Unassembled WGS sequence"/>
</dbReference>
<keyword evidence="3" id="KW-0560">Oxidoreductase</keyword>
<keyword evidence="2" id="KW-0521">NADP</keyword>
<dbReference type="EMBL" id="KZ819677">
    <property type="protein sequence ID" value="PWN25173.1"/>
    <property type="molecule type" value="Genomic_DNA"/>
</dbReference>
<dbReference type="GO" id="GO:0016616">
    <property type="term" value="F:oxidoreductase activity, acting on the CH-OH group of donors, NAD or NADP as acceptor"/>
    <property type="evidence" value="ECO:0007669"/>
    <property type="project" value="UniProtKB-ARBA"/>
</dbReference>
<dbReference type="GO" id="GO:0050664">
    <property type="term" value="F:oxidoreductase activity, acting on NAD(P)H, oxygen as acceptor"/>
    <property type="evidence" value="ECO:0007669"/>
    <property type="project" value="TreeGrafter"/>
</dbReference>
<evidence type="ECO:0000256" key="2">
    <source>
        <dbReference type="ARBA" id="ARBA00022857"/>
    </source>
</evidence>
<name>A0A316UMM2_9BASI</name>
<evidence type="ECO:0000256" key="3">
    <source>
        <dbReference type="ARBA" id="ARBA00023002"/>
    </source>
</evidence>
<evidence type="ECO:0000313" key="4">
    <source>
        <dbReference type="EMBL" id="PWN25173.1"/>
    </source>
</evidence>
<reference evidence="4 5" key="1">
    <citation type="journal article" date="2018" name="Mol. Biol. Evol.">
        <title>Broad Genomic Sampling Reveals a Smut Pathogenic Ancestry of the Fungal Clade Ustilaginomycotina.</title>
        <authorList>
            <person name="Kijpornyongpan T."/>
            <person name="Mondo S.J."/>
            <person name="Barry K."/>
            <person name="Sandor L."/>
            <person name="Lee J."/>
            <person name="Lipzen A."/>
            <person name="Pangilinan J."/>
            <person name="LaButti K."/>
            <person name="Hainaut M."/>
            <person name="Henrissat B."/>
            <person name="Grigoriev I.V."/>
            <person name="Spatafora J.W."/>
            <person name="Aime M.C."/>
        </authorList>
    </citation>
    <scope>NUCLEOTIDE SEQUENCE [LARGE SCALE GENOMIC DNA]</scope>
    <source>
        <strain evidence="4 5">MCA 5214</strain>
    </source>
</reference>
<dbReference type="RefSeq" id="XP_025359785.1">
    <property type="nucleotide sequence ID" value="XM_025506999.1"/>
</dbReference>
<dbReference type="AlphaFoldDB" id="A0A316UMM2"/>
<evidence type="ECO:0000313" key="5">
    <source>
        <dbReference type="Proteomes" id="UP000245884"/>
    </source>
</evidence>